<gene>
    <name evidence="1" type="ORF">H5410_061681</name>
</gene>
<protein>
    <submittedName>
        <fullName evidence="1">Uncharacterized protein</fullName>
    </submittedName>
</protein>
<sequence>MWCVDGQYQIYRDACKLNGNDRIAQFITKERQILTDILHTAPVIHDLFQRHKCEWMACRRGSYSEEIVREFYVSYVAIIRGSIFKRAKPVAHPLQKATLVRGFTVENSETALHRFIYGMD</sequence>
<dbReference type="AlphaFoldDB" id="A0A9J5W8D6"/>
<reference evidence="1 2" key="1">
    <citation type="submission" date="2020-09" db="EMBL/GenBank/DDBJ databases">
        <title>De no assembly of potato wild relative species, Solanum commersonii.</title>
        <authorList>
            <person name="Cho K."/>
        </authorList>
    </citation>
    <scope>NUCLEOTIDE SEQUENCE [LARGE SCALE GENOMIC DNA]</scope>
    <source>
        <strain evidence="1">LZ3.2</strain>
        <tissue evidence="1">Leaf</tissue>
    </source>
</reference>
<dbReference type="EMBL" id="JACXVP010000012">
    <property type="protein sequence ID" value="KAG5571915.1"/>
    <property type="molecule type" value="Genomic_DNA"/>
</dbReference>
<organism evidence="1 2">
    <name type="scientific">Solanum commersonii</name>
    <name type="common">Commerson's wild potato</name>
    <name type="synonym">Commerson's nightshade</name>
    <dbReference type="NCBI Taxonomy" id="4109"/>
    <lineage>
        <taxon>Eukaryota</taxon>
        <taxon>Viridiplantae</taxon>
        <taxon>Streptophyta</taxon>
        <taxon>Embryophyta</taxon>
        <taxon>Tracheophyta</taxon>
        <taxon>Spermatophyta</taxon>
        <taxon>Magnoliopsida</taxon>
        <taxon>eudicotyledons</taxon>
        <taxon>Gunneridae</taxon>
        <taxon>Pentapetalae</taxon>
        <taxon>asterids</taxon>
        <taxon>lamiids</taxon>
        <taxon>Solanales</taxon>
        <taxon>Solanaceae</taxon>
        <taxon>Solanoideae</taxon>
        <taxon>Solaneae</taxon>
        <taxon>Solanum</taxon>
    </lineage>
</organism>
<comment type="caution">
    <text evidence="1">The sequence shown here is derived from an EMBL/GenBank/DDBJ whole genome shotgun (WGS) entry which is preliminary data.</text>
</comment>
<evidence type="ECO:0000313" key="2">
    <source>
        <dbReference type="Proteomes" id="UP000824120"/>
    </source>
</evidence>
<dbReference type="Proteomes" id="UP000824120">
    <property type="component" value="Chromosome 12"/>
</dbReference>
<evidence type="ECO:0000313" key="1">
    <source>
        <dbReference type="EMBL" id="KAG5571915.1"/>
    </source>
</evidence>
<accession>A0A9J5W8D6</accession>
<keyword evidence="2" id="KW-1185">Reference proteome</keyword>
<dbReference type="OrthoDB" id="1327928at2759"/>
<proteinExistence type="predicted"/>
<name>A0A9J5W8D6_SOLCO</name>